<evidence type="ECO:0000256" key="4">
    <source>
        <dbReference type="ARBA" id="ARBA00022777"/>
    </source>
</evidence>
<comment type="caution">
    <text evidence="9">The sequence shown here is derived from an EMBL/GenBank/DDBJ whole genome shotgun (WGS) entry which is preliminary data.</text>
</comment>
<dbReference type="InterPro" id="IPR000719">
    <property type="entry name" value="Prot_kinase_dom"/>
</dbReference>
<evidence type="ECO:0000313" key="9">
    <source>
        <dbReference type="EMBL" id="KAL3826520.1"/>
    </source>
</evidence>
<evidence type="ECO:0000313" key="10">
    <source>
        <dbReference type="Proteomes" id="UP001530377"/>
    </source>
</evidence>
<feature type="coiled-coil region" evidence="6">
    <location>
        <begin position="1060"/>
        <end position="1087"/>
    </location>
</feature>
<evidence type="ECO:0000256" key="7">
    <source>
        <dbReference type="SAM" id="MobiDB-lite"/>
    </source>
</evidence>
<keyword evidence="6" id="KW-0175">Coiled coil</keyword>
<feature type="region of interest" description="Disordered" evidence="7">
    <location>
        <begin position="213"/>
        <end position="366"/>
    </location>
</feature>
<feature type="region of interest" description="Disordered" evidence="7">
    <location>
        <begin position="1422"/>
        <end position="1444"/>
    </location>
</feature>
<accession>A0ABD3SPK3</accession>
<feature type="domain" description="Protein kinase" evidence="8">
    <location>
        <begin position="1167"/>
        <end position="1510"/>
    </location>
</feature>
<dbReference type="GO" id="GO:0005524">
    <property type="term" value="F:ATP binding"/>
    <property type="evidence" value="ECO:0007669"/>
    <property type="project" value="UniProtKB-KW"/>
</dbReference>
<feature type="compositionally biased region" description="Polar residues" evidence="7">
    <location>
        <begin position="127"/>
        <end position="137"/>
    </location>
</feature>
<feature type="compositionally biased region" description="Basic and acidic residues" evidence="7">
    <location>
        <begin position="306"/>
        <end position="317"/>
    </location>
</feature>
<proteinExistence type="predicted"/>
<dbReference type="PROSITE" id="PS50011">
    <property type="entry name" value="PROTEIN_KINASE_DOM"/>
    <property type="match status" value="1"/>
</dbReference>
<dbReference type="SUPFAM" id="SSF56112">
    <property type="entry name" value="Protein kinase-like (PK-like)"/>
    <property type="match status" value="1"/>
</dbReference>
<feature type="region of interest" description="Disordered" evidence="7">
    <location>
        <begin position="590"/>
        <end position="624"/>
    </location>
</feature>
<keyword evidence="2" id="KW-0808">Transferase</keyword>
<protein>
    <recommendedName>
        <fullName evidence="8">Protein kinase domain-containing protein</fullName>
    </recommendedName>
</protein>
<dbReference type="PANTHER" id="PTHR24058:SF124">
    <property type="entry name" value="PROTEIN KINASE SUPERFAMILY PROTEIN"/>
    <property type="match status" value="1"/>
</dbReference>
<feature type="compositionally biased region" description="Polar residues" evidence="7">
    <location>
        <begin position="231"/>
        <end position="243"/>
    </location>
</feature>
<feature type="region of interest" description="Disordered" evidence="7">
    <location>
        <begin position="516"/>
        <end position="564"/>
    </location>
</feature>
<feature type="compositionally biased region" description="Basic and acidic residues" evidence="7">
    <location>
        <begin position="764"/>
        <end position="778"/>
    </location>
</feature>
<feature type="region of interest" description="Disordered" evidence="7">
    <location>
        <begin position="757"/>
        <end position="794"/>
    </location>
</feature>
<feature type="compositionally biased region" description="Acidic residues" evidence="7">
    <location>
        <begin position="291"/>
        <end position="305"/>
    </location>
</feature>
<feature type="compositionally biased region" description="Low complexity" evidence="7">
    <location>
        <begin position="138"/>
        <end position="150"/>
    </location>
</feature>
<feature type="compositionally biased region" description="Basic residues" evidence="7">
    <location>
        <begin position="318"/>
        <end position="333"/>
    </location>
</feature>
<evidence type="ECO:0000256" key="5">
    <source>
        <dbReference type="ARBA" id="ARBA00022840"/>
    </source>
</evidence>
<feature type="compositionally biased region" description="Acidic residues" evidence="7">
    <location>
        <begin position="1425"/>
        <end position="1442"/>
    </location>
</feature>
<dbReference type="EMBL" id="JALLPB020000020">
    <property type="protein sequence ID" value="KAL3826520.1"/>
    <property type="molecule type" value="Genomic_DNA"/>
</dbReference>
<evidence type="ECO:0000256" key="1">
    <source>
        <dbReference type="ARBA" id="ARBA00022527"/>
    </source>
</evidence>
<feature type="compositionally biased region" description="Polar residues" evidence="7">
    <location>
        <begin position="609"/>
        <end position="622"/>
    </location>
</feature>
<dbReference type="Pfam" id="PF00069">
    <property type="entry name" value="Pkinase"/>
    <property type="match status" value="1"/>
</dbReference>
<evidence type="ECO:0000259" key="8">
    <source>
        <dbReference type="PROSITE" id="PS50011"/>
    </source>
</evidence>
<feature type="region of interest" description="Disordered" evidence="7">
    <location>
        <begin position="397"/>
        <end position="469"/>
    </location>
</feature>
<evidence type="ECO:0000256" key="2">
    <source>
        <dbReference type="ARBA" id="ARBA00022679"/>
    </source>
</evidence>
<keyword evidence="3" id="KW-0547">Nucleotide-binding</keyword>
<reference evidence="9 10" key="1">
    <citation type="submission" date="2024-10" db="EMBL/GenBank/DDBJ databases">
        <title>Updated reference genomes for cyclostephanoid diatoms.</title>
        <authorList>
            <person name="Roberts W.R."/>
            <person name="Alverson A.J."/>
        </authorList>
    </citation>
    <scope>NUCLEOTIDE SEQUENCE [LARGE SCALE GENOMIC DNA]</scope>
    <source>
        <strain evidence="9 10">AJA228-03</strain>
    </source>
</reference>
<dbReference type="PROSITE" id="PS00108">
    <property type="entry name" value="PROTEIN_KINASE_ST"/>
    <property type="match status" value="1"/>
</dbReference>
<feature type="region of interest" description="Disordered" evidence="7">
    <location>
        <begin position="1"/>
        <end position="33"/>
    </location>
</feature>
<keyword evidence="5" id="KW-0067">ATP-binding</keyword>
<dbReference type="PANTHER" id="PTHR24058">
    <property type="entry name" value="DUAL SPECIFICITY PROTEIN KINASE"/>
    <property type="match status" value="1"/>
</dbReference>
<keyword evidence="1" id="KW-0723">Serine/threonine-protein kinase</keyword>
<feature type="region of interest" description="Disordered" evidence="7">
    <location>
        <begin position="872"/>
        <end position="893"/>
    </location>
</feature>
<organism evidence="9 10">
    <name type="scientific">Cyclostephanos tholiformis</name>
    <dbReference type="NCBI Taxonomy" id="382380"/>
    <lineage>
        <taxon>Eukaryota</taxon>
        <taxon>Sar</taxon>
        <taxon>Stramenopiles</taxon>
        <taxon>Ochrophyta</taxon>
        <taxon>Bacillariophyta</taxon>
        <taxon>Coscinodiscophyceae</taxon>
        <taxon>Thalassiosirophycidae</taxon>
        <taxon>Stephanodiscales</taxon>
        <taxon>Stephanodiscaceae</taxon>
        <taxon>Cyclostephanos</taxon>
    </lineage>
</organism>
<feature type="compositionally biased region" description="Basic and acidic residues" evidence="7">
    <location>
        <begin position="935"/>
        <end position="954"/>
    </location>
</feature>
<feature type="compositionally biased region" description="Polar residues" evidence="7">
    <location>
        <begin position="452"/>
        <end position="463"/>
    </location>
</feature>
<evidence type="ECO:0000256" key="3">
    <source>
        <dbReference type="ARBA" id="ARBA00022741"/>
    </source>
</evidence>
<dbReference type="CDD" id="cd14133">
    <property type="entry name" value="PKc_DYRK_like"/>
    <property type="match status" value="1"/>
</dbReference>
<dbReference type="InterPro" id="IPR011009">
    <property type="entry name" value="Kinase-like_dom_sf"/>
</dbReference>
<feature type="compositionally biased region" description="Basic residues" evidence="7">
    <location>
        <begin position="433"/>
        <end position="451"/>
    </location>
</feature>
<keyword evidence="4" id="KW-0418">Kinase</keyword>
<dbReference type="SMART" id="SM00220">
    <property type="entry name" value="S_TKc"/>
    <property type="match status" value="1"/>
</dbReference>
<feature type="region of interest" description="Disordered" evidence="7">
    <location>
        <begin position="127"/>
        <end position="193"/>
    </location>
</feature>
<dbReference type="InterPro" id="IPR050494">
    <property type="entry name" value="Ser_Thr_dual-spec_kinase"/>
</dbReference>
<dbReference type="GO" id="GO:0004674">
    <property type="term" value="F:protein serine/threonine kinase activity"/>
    <property type="evidence" value="ECO:0007669"/>
    <property type="project" value="UniProtKB-KW"/>
</dbReference>
<feature type="compositionally biased region" description="Polar residues" evidence="7">
    <location>
        <begin position="350"/>
        <end position="361"/>
    </location>
</feature>
<feature type="region of interest" description="Disordered" evidence="7">
    <location>
        <begin position="927"/>
        <end position="959"/>
    </location>
</feature>
<feature type="compositionally biased region" description="Acidic residues" evidence="7">
    <location>
        <begin position="269"/>
        <end position="279"/>
    </location>
</feature>
<evidence type="ECO:0000256" key="6">
    <source>
        <dbReference type="SAM" id="Coils"/>
    </source>
</evidence>
<dbReference type="Gene3D" id="3.30.200.20">
    <property type="entry name" value="Phosphorylase Kinase, domain 1"/>
    <property type="match status" value="1"/>
</dbReference>
<feature type="compositionally biased region" description="Low complexity" evidence="7">
    <location>
        <begin position="417"/>
        <end position="432"/>
    </location>
</feature>
<sequence>MAEPKKAASPASSHRSSWEGGTKTHATVDARRERMASALDVHLTSAKDAATAADIVAVASPQGGDSMLQSGRRMQSKEIISTRSISSSASSAVNKAKVDRSLGLDGSYTEGVPQIYRYEVPTFRTSTQGLSDSSENFSGSVAGSCSADSSGGSGDRRGGRGRGGRSMNTNMQGGGGSVRNMPSGNSKKGIDPPEVEVPLNVLFTEKLARKSRSMFMKPSSARQPSPPHTFTRGSFSSMNCSKSSIHEKGGSSGRISHRTGSSFRQENLIDAETDDDSDDGNYPIMSTDPVQSDEDKDSIESDEEPLTDHFDVDDPPPRRKLSVTKKNHPRQYRRYASPPIQGKTSDDLQHQNMKQHPSSAPQRPIHRPQPQKLIEFLHAVNGGDGRGSLFGRQQGHFESSAAGDEGGKGFGENLQLPFSSNISQNPNPNSQQQHHHDHPFPHHRQGKHSQHNTHNQEQPIQSKSRPRRMSDEAIHHLYTNGIDLLKKAANEARQREEVDSLNNGINYLKKNLEMSSLEKGGNSPQSNSEAERCSHHKAAPLLSVQSTRLNPPPPKRDKSDSITSMDLSVTVSNCLEEGKEKVAINDSYTYQQQRQQQQLGVHRPPPPRTQSCNPSTPPTQTGKRPVITAAAAMDYIMSASARPPSVHDDAKNVNCNHDEIDDEVGETCNDQDTLDVTKMKKYLNVMIGVAGIEEGAANIATIHEKNAWLKPIRKTKTSSHNSAHKDAIGSYHMTEEYFYDFERNISLSLHGEPKFCSPPGQLSEHVEDKHRVRGEQRQRSITSVDPPGADKVDDDVDIHKEQQRQRSFIYVDPPDADEGDDDVEIHNNKQLPPRNMNERLSDVASVYREEVAKEAHVFDQATLPRLVLNNEIASDGGDNEKSHASGPQSQRHCGTMGVIIDAVSLSDDDRNFDDQTKMKRTIQMESSFMNVPNSDDQRNSVSEDHLDEGSHGESIKQSLSKTLSCEGVNEKSTALMMKLCSHLLPAGIDAFDHQNDNLLGTQLILNKINLEWDNDDPDEPGYIVHRLTNAELIGVESAFEKLVTSLKRKSEKHVRDGFNDKNFERDLEEAELILDQEERRYESEVKHGDDISKTSKNVVVESQFKRQDNEAVREFVPEFPGTYPSRKGIAGEMDCFYLPIITKSQKTGFEPTKDLVLKPGCVFANNYLVQSELGSAAFSTAYRCLDLSSEEDEDGYQDEVCLKVIKNTKDYFDQSLDEIKILQLLKDTGKVKENNIVEMKSFFYHREHLVIVTELLRQNLYEFGKSILESGGSLYFTRLRLSHITRQCLIALKFVHELGLMHCDIKPENILLCSYSRALIKIIDFGSSSFVSDRQSSYIQSRSYRAPEVILGLPYDGKIDMWSLGCVVAEMYTNEVTFQNDSEISMLSRIEAICGPFPRHMVAKGRNSHRIFTDSGLIYEKISSDEGEEEEERSNDSSDDDTEKTLFRVYQPKMTTIAARLGFDEDLMDHPRLSDDDKNRAQFVDFVSKLLTINPDVRLSAAEALNHPWIRSSLELTEDDINYSQG</sequence>
<dbReference type="Proteomes" id="UP001530377">
    <property type="component" value="Unassembled WGS sequence"/>
</dbReference>
<keyword evidence="10" id="KW-1185">Reference proteome</keyword>
<dbReference type="InterPro" id="IPR008271">
    <property type="entry name" value="Ser/Thr_kinase_AS"/>
</dbReference>
<dbReference type="Gene3D" id="1.10.510.10">
    <property type="entry name" value="Transferase(Phosphotransferase) domain 1"/>
    <property type="match status" value="1"/>
</dbReference>
<gene>
    <name evidence="9" type="ORF">ACHAXA_004357</name>
</gene>
<name>A0ABD3SPK3_9STRA</name>